<feature type="active site" description="Charge relay system" evidence="5">
    <location>
        <position position="332"/>
    </location>
</feature>
<feature type="active site" description="Charge relay system" evidence="5">
    <location>
        <position position="244"/>
    </location>
</feature>
<comment type="subcellular location">
    <subcellularLocation>
        <location evidence="1">Secreted</location>
    </subcellularLocation>
</comment>
<dbReference type="InterPro" id="IPR002331">
    <property type="entry name" value="Lipase_panc"/>
</dbReference>
<dbReference type="AlphaFoldDB" id="A0A812AJP6"/>
<gene>
    <name evidence="9" type="ORF">SPHA_104</name>
</gene>
<keyword evidence="6" id="KW-0479">Metal-binding</keyword>
<dbReference type="Proteomes" id="UP000597762">
    <property type="component" value="Unassembled WGS sequence"/>
</dbReference>
<dbReference type="PIRSF" id="PIRSF000865">
    <property type="entry name" value="Lipoprotein_lipase_LIPH"/>
    <property type="match status" value="1"/>
</dbReference>
<dbReference type="EMBL" id="CAHIKZ030000001">
    <property type="protein sequence ID" value="CAE1137474.1"/>
    <property type="molecule type" value="Genomic_DNA"/>
</dbReference>
<dbReference type="CDD" id="cd00707">
    <property type="entry name" value="Pancreat_lipase_like"/>
    <property type="match status" value="1"/>
</dbReference>
<dbReference type="OrthoDB" id="199913at2759"/>
<dbReference type="GO" id="GO:0005615">
    <property type="term" value="C:extracellular space"/>
    <property type="evidence" value="ECO:0007669"/>
    <property type="project" value="TreeGrafter"/>
</dbReference>
<protein>
    <recommendedName>
        <fullName evidence="8">Lipase domain-containing protein</fullName>
    </recommendedName>
</protein>
<dbReference type="InterPro" id="IPR000734">
    <property type="entry name" value="TAG_lipase"/>
</dbReference>
<proteinExistence type="inferred from homology"/>
<evidence type="ECO:0000256" key="2">
    <source>
        <dbReference type="ARBA" id="ARBA00010701"/>
    </source>
</evidence>
<feature type="binding site" evidence="6">
    <location>
        <position position="260"/>
    </location>
    <ligand>
        <name>Ca(2+)</name>
        <dbReference type="ChEBI" id="CHEBI:29108"/>
    </ligand>
</feature>
<reference evidence="9" key="1">
    <citation type="submission" date="2021-01" db="EMBL/GenBank/DDBJ databases">
        <authorList>
            <person name="Li R."/>
            <person name="Bekaert M."/>
        </authorList>
    </citation>
    <scope>NUCLEOTIDE SEQUENCE</scope>
    <source>
        <strain evidence="9">Farmed</strain>
    </source>
</reference>
<evidence type="ECO:0000313" key="9">
    <source>
        <dbReference type="EMBL" id="CAE1137474.1"/>
    </source>
</evidence>
<feature type="active site" description="Nucleophile" evidence="5">
    <location>
        <position position="221"/>
    </location>
</feature>
<organism evidence="9 10">
    <name type="scientific">Acanthosepion pharaonis</name>
    <name type="common">Pharaoh cuttlefish</name>
    <name type="synonym">Sepia pharaonis</name>
    <dbReference type="NCBI Taxonomy" id="158019"/>
    <lineage>
        <taxon>Eukaryota</taxon>
        <taxon>Metazoa</taxon>
        <taxon>Spiralia</taxon>
        <taxon>Lophotrochozoa</taxon>
        <taxon>Mollusca</taxon>
        <taxon>Cephalopoda</taxon>
        <taxon>Coleoidea</taxon>
        <taxon>Decapodiformes</taxon>
        <taxon>Sepiida</taxon>
        <taxon>Sepiina</taxon>
        <taxon>Sepiidae</taxon>
        <taxon>Acanthosepion</taxon>
    </lineage>
</organism>
<dbReference type="InterPro" id="IPR029058">
    <property type="entry name" value="AB_hydrolase_fold"/>
</dbReference>
<sequence>MKKKTVSFSLCTIWSTARYHMIHEPVPYGPRPGTIWSTARYHMVYGPVPRHYFIVVFSCLSADASRRPKYSSHIKSRCFKSLGCYSIEYPFNNTYFLPDSPRRINTRFWIYPPNSYKKKSLRLDRDYNKIYKASLPTKVIIPGFNPYHENFAWVDEMANELQKTEPMNVIIVDWSGGAGFPYEQAVANTRVVGKQIANLLIHLNPAHAKRRFMKLHLIGHSLGAHIASYTANHLKHVYRISGLDPAGPNFQDTVPKVRLDADDADFVDVIHTDGAMFLAIKGFGTMKPMGDVDFYPNGGKRQPGCQGTWLDLAIRAYNTGIKNASNSVGCSHSRAIFLYIESIKSTCFTAVECDNSQNFTLGKCKNGEYITMGYHLRKNVHKGSYFLNTLGRRPYCGYNYIIDMYVAQNTTLHGVYIRIVGTKGISSKRHISGDPISTGYGNKVGTVLLAHRNLGEIKQVLVLYAPESRFRFFLYKSTIQVLGITVTDVTHHSRFKSCNKMTIASDSRVVFHKKDSNTNCI</sequence>
<dbReference type="InterPro" id="IPR013818">
    <property type="entry name" value="Lipase"/>
</dbReference>
<dbReference type="PANTHER" id="PTHR11610">
    <property type="entry name" value="LIPASE"/>
    <property type="match status" value="1"/>
</dbReference>
<evidence type="ECO:0000256" key="4">
    <source>
        <dbReference type="ARBA" id="ARBA00023157"/>
    </source>
</evidence>
<comment type="caution">
    <text evidence="9">The sequence shown here is derived from an EMBL/GenBank/DDBJ whole genome shotgun (WGS) entry which is preliminary data.</text>
</comment>
<feature type="domain" description="Lipase" evidence="8">
    <location>
        <begin position="76"/>
        <end position="395"/>
    </location>
</feature>
<feature type="binding site" evidence="6">
    <location>
        <position position="258"/>
    </location>
    <ligand>
        <name>Ca(2+)</name>
        <dbReference type="ChEBI" id="CHEBI:29108"/>
    </ligand>
</feature>
<dbReference type="GO" id="GO:0004806">
    <property type="term" value="F:triacylglycerol lipase activity"/>
    <property type="evidence" value="ECO:0007669"/>
    <property type="project" value="InterPro"/>
</dbReference>
<name>A0A812AJP6_ACAPH</name>
<dbReference type="PRINTS" id="PR00821">
    <property type="entry name" value="TAGLIPASE"/>
</dbReference>
<dbReference type="SUPFAM" id="SSF53474">
    <property type="entry name" value="alpha/beta-Hydrolases"/>
    <property type="match status" value="1"/>
</dbReference>
<dbReference type="Gene3D" id="3.40.50.1820">
    <property type="entry name" value="alpha/beta hydrolase"/>
    <property type="match status" value="1"/>
</dbReference>
<dbReference type="GO" id="GO:0016042">
    <property type="term" value="P:lipid catabolic process"/>
    <property type="evidence" value="ECO:0007669"/>
    <property type="project" value="TreeGrafter"/>
</dbReference>
<dbReference type="Pfam" id="PF00151">
    <property type="entry name" value="Lipase"/>
    <property type="match status" value="1"/>
</dbReference>
<dbReference type="PRINTS" id="PR00823">
    <property type="entry name" value="PANCLIPASE"/>
</dbReference>
<feature type="binding site" evidence="6">
    <location>
        <position position="263"/>
    </location>
    <ligand>
        <name>Ca(2+)</name>
        <dbReference type="ChEBI" id="CHEBI:29108"/>
    </ligand>
</feature>
<evidence type="ECO:0000259" key="8">
    <source>
        <dbReference type="Pfam" id="PF00151"/>
    </source>
</evidence>
<keyword evidence="6" id="KW-0106">Calcium</keyword>
<evidence type="ECO:0000256" key="6">
    <source>
        <dbReference type="PIRSR" id="PIRSR000865-2"/>
    </source>
</evidence>
<dbReference type="InterPro" id="IPR016272">
    <property type="entry name" value="Lipase_LIPH"/>
</dbReference>
<dbReference type="PANTHER" id="PTHR11610:SF173">
    <property type="entry name" value="LIPASE DOMAIN-CONTAINING PROTEIN-RELATED"/>
    <property type="match status" value="1"/>
</dbReference>
<keyword evidence="10" id="KW-1185">Reference proteome</keyword>
<evidence type="ECO:0000256" key="5">
    <source>
        <dbReference type="PIRSR" id="PIRSR000865-1"/>
    </source>
</evidence>
<accession>A0A812AJP6</accession>
<evidence type="ECO:0000256" key="1">
    <source>
        <dbReference type="ARBA" id="ARBA00004613"/>
    </source>
</evidence>
<keyword evidence="3" id="KW-0964">Secreted</keyword>
<dbReference type="GO" id="GO:0046872">
    <property type="term" value="F:metal ion binding"/>
    <property type="evidence" value="ECO:0007669"/>
    <property type="project" value="UniProtKB-KW"/>
</dbReference>
<keyword evidence="4" id="KW-1015">Disulfide bond</keyword>
<evidence type="ECO:0000313" key="10">
    <source>
        <dbReference type="Proteomes" id="UP000597762"/>
    </source>
</evidence>
<comment type="similarity">
    <text evidence="2 7">Belongs to the AB hydrolase superfamily. Lipase family.</text>
</comment>
<dbReference type="InterPro" id="IPR033906">
    <property type="entry name" value="Lipase_N"/>
</dbReference>
<evidence type="ECO:0000256" key="7">
    <source>
        <dbReference type="RuleBase" id="RU004262"/>
    </source>
</evidence>
<evidence type="ECO:0000256" key="3">
    <source>
        <dbReference type="ARBA" id="ARBA00022525"/>
    </source>
</evidence>